<protein>
    <submittedName>
        <fullName evidence="2">Uncharacterized protein</fullName>
    </submittedName>
</protein>
<evidence type="ECO:0000313" key="2">
    <source>
        <dbReference type="EMBL" id="RXI00089.1"/>
    </source>
</evidence>
<dbReference type="Proteomes" id="UP000290289">
    <property type="component" value="Chromosome 5"/>
</dbReference>
<keyword evidence="3" id="KW-1185">Reference proteome</keyword>
<proteinExistence type="predicted"/>
<reference evidence="2 3" key="1">
    <citation type="submission" date="2018-10" db="EMBL/GenBank/DDBJ databases">
        <title>A high-quality apple genome assembly.</title>
        <authorList>
            <person name="Hu J."/>
        </authorList>
    </citation>
    <scope>NUCLEOTIDE SEQUENCE [LARGE SCALE GENOMIC DNA]</scope>
    <source>
        <strain evidence="3">cv. HFTH1</strain>
        <tissue evidence="2">Young leaf</tissue>
    </source>
</reference>
<evidence type="ECO:0000256" key="1">
    <source>
        <dbReference type="SAM" id="MobiDB-lite"/>
    </source>
</evidence>
<name>A0A498JW10_MALDO</name>
<evidence type="ECO:0000313" key="3">
    <source>
        <dbReference type="Proteomes" id="UP000290289"/>
    </source>
</evidence>
<comment type="caution">
    <text evidence="2">The sequence shown here is derived from an EMBL/GenBank/DDBJ whole genome shotgun (WGS) entry which is preliminary data.</text>
</comment>
<gene>
    <name evidence="2" type="ORF">DVH24_030579</name>
</gene>
<feature type="region of interest" description="Disordered" evidence="1">
    <location>
        <begin position="33"/>
        <end position="88"/>
    </location>
</feature>
<dbReference type="AlphaFoldDB" id="A0A498JW10"/>
<accession>A0A498JW10</accession>
<sequence length="88" mass="9601">MAVLERYDNGSSIRKYRDEMNEYLQKGETFVLAIDPSSEDDPDNETSISEQSHESDDGLGDAEGGGEGNEVETHSDIVRGSASNEDDS</sequence>
<dbReference type="EMBL" id="RDQH01000331">
    <property type="protein sequence ID" value="RXI00089.1"/>
    <property type="molecule type" value="Genomic_DNA"/>
</dbReference>
<organism evidence="2 3">
    <name type="scientific">Malus domestica</name>
    <name type="common">Apple</name>
    <name type="synonym">Pyrus malus</name>
    <dbReference type="NCBI Taxonomy" id="3750"/>
    <lineage>
        <taxon>Eukaryota</taxon>
        <taxon>Viridiplantae</taxon>
        <taxon>Streptophyta</taxon>
        <taxon>Embryophyta</taxon>
        <taxon>Tracheophyta</taxon>
        <taxon>Spermatophyta</taxon>
        <taxon>Magnoliopsida</taxon>
        <taxon>eudicotyledons</taxon>
        <taxon>Gunneridae</taxon>
        <taxon>Pentapetalae</taxon>
        <taxon>rosids</taxon>
        <taxon>fabids</taxon>
        <taxon>Rosales</taxon>
        <taxon>Rosaceae</taxon>
        <taxon>Amygdaloideae</taxon>
        <taxon>Maleae</taxon>
        <taxon>Malus</taxon>
    </lineage>
</organism>